<evidence type="ECO:0000256" key="1">
    <source>
        <dbReference type="SAM" id="SignalP"/>
    </source>
</evidence>
<feature type="chain" id="PRO_5038138681" description="DUF4251 domain-containing protein" evidence="1">
    <location>
        <begin position="27"/>
        <end position="164"/>
    </location>
</feature>
<evidence type="ECO:0000313" key="3">
    <source>
        <dbReference type="Proteomes" id="UP000002215"/>
    </source>
</evidence>
<dbReference type="Proteomes" id="UP000002215">
    <property type="component" value="Chromosome"/>
</dbReference>
<dbReference type="EMBL" id="CP001699">
    <property type="protein sequence ID" value="ACU57778.1"/>
    <property type="molecule type" value="Genomic_DNA"/>
</dbReference>
<organism evidence="2 3">
    <name type="scientific">Chitinophaga pinensis (strain ATCC 43595 / DSM 2588 / LMG 13176 / NBRC 15968 / NCIMB 11800 / UQM 2034)</name>
    <dbReference type="NCBI Taxonomy" id="485918"/>
    <lineage>
        <taxon>Bacteria</taxon>
        <taxon>Pseudomonadati</taxon>
        <taxon>Bacteroidota</taxon>
        <taxon>Chitinophagia</taxon>
        <taxon>Chitinophagales</taxon>
        <taxon>Chitinophagaceae</taxon>
        <taxon>Chitinophaga</taxon>
    </lineage>
</organism>
<dbReference type="PROSITE" id="PS51257">
    <property type="entry name" value="PROKAR_LIPOPROTEIN"/>
    <property type="match status" value="1"/>
</dbReference>
<accession>A0A979FZ34</accession>
<reference evidence="2 3" key="2">
    <citation type="journal article" date="2010" name="Stand. Genomic Sci.">
        <title>Complete genome sequence of Chitinophaga pinensis type strain (UQM 2034).</title>
        <authorList>
            <person name="Glavina Del Rio T."/>
            <person name="Abt B."/>
            <person name="Spring S."/>
            <person name="Lapidus A."/>
            <person name="Nolan M."/>
            <person name="Tice H."/>
            <person name="Copeland A."/>
            <person name="Cheng J.F."/>
            <person name="Chen F."/>
            <person name="Bruce D."/>
            <person name="Goodwin L."/>
            <person name="Pitluck S."/>
            <person name="Ivanova N."/>
            <person name="Mavromatis K."/>
            <person name="Mikhailova N."/>
            <person name="Pati A."/>
            <person name="Chen A."/>
            <person name="Palaniappan K."/>
            <person name="Land M."/>
            <person name="Hauser L."/>
            <person name="Chang Y.J."/>
            <person name="Jeffries C.D."/>
            <person name="Chain P."/>
            <person name="Saunders E."/>
            <person name="Detter J.C."/>
            <person name="Brettin T."/>
            <person name="Rohde M."/>
            <person name="Goker M."/>
            <person name="Bristow J."/>
            <person name="Eisen J.A."/>
            <person name="Markowitz V."/>
            <person name="Hugenholtz P."/>
            <person name="Kyrpides N.C."/>
            <person name="Klenk H.P."/>
            <person name="Lucas S."/>
        </authorList>
    </citation>
    <scope>NUCLEOTIDE SEQUENCE [LARGE SCALE GENOMIC DNA]</scope>
    <source>
        <strain evidence="3">ATCC 43595 / DSM 2588 / LMG 13176 / NBRC 15968 / NCIMB 11800 / UQM 2034</strain>
    </source>
</reference>
<name>A0A979FZ34_CHIPD</name>
<dbReference type="OrthoDB" id="9823553at2"/>
<evidence type="ECO:0000313" key="2">
    <source>
        <dbReference type="EMBL" id="ACU57778.1"/>
    </source>
</evidence>
<reference evidence="3" key="1">
    <citation type="submission" date="2009-08" db="EMBL/GenBank/DDBJ databases">
        <title>The complete genome of Chitinophaga pinensis DSM 2588.</title>
        <authorList>
            <consortium name="US DOE Joint Genome Institute (JGI-PGF)"/>
            <person name="Lucas S."/>
            <person name="Copeland A."/>
            <person name="Lapidus A."/>
            <person name="Glavina del Rio T."/>
            <person name="Dalin E."/>
            <person name="Tice H."/>
            <person name="Bruce D."/>
            <person name="Goodwin L."/>
            <person name="Pitluck S."/>
            <person name="Kyrpides N."/>
            <person name="Mavromatis K."/>
            <person name="Ivanova N."/>
            <person name="Mikhailova N."/>
            <person name="Sims D."/>
            <person name="Meinche L."/>
            <person name="Brettin T."/>
            <person name="Detter J.C."/>
            <person name="Han C."/>
            <person name="Larimer F."/>
            <person name="Land M."/>
            <person name="Hauser L."/>
            <person name="Markowitz V."/>
            <person name="Cheng J.-F."/>
            <person name="Hugenholtz P."/>
            <person name="Woyke T."/>
            <person name="Wu D."/>
            <person name="Spring S."/>
            <person name="Klenk H.-P."/>
            <person name="Eisen J.A."/>
        </authorList>
    </citation>
    <scope>NUCLEOTIDE SEQUENCE [LARGE SCALE GENOMIC DNA]</scope>
    <source>
        <strain evidence="3">ATCC 43595 / DSM 2588 / LMG 13176 / NBRC 15968 / NCIMB 11800 / UQM 2034</strain>
    </source>
</reference>
<evidence type="ECO:0008006" key="4">
    <source>
        <dbReference type="Google" id="ProtNLM"/>
    </source>
</evidence>
<gene>
    <name evidence="2" type="ordered locus">Cpin_0279</name>
</gene>
<dbReference type="AlphaFoldDB" id="A0A979FZ34"/>
<sequence>MKRFILKACCTLMLLASCFIFTSSNAQQLKVLGKPFSEAYGFAGTIAQTMHLKAPDSANTNTNRSRMQVSLKSPDSDARRIIIEFNKDEETKADIIYEVSITGSIPDIIELYANLYDKKVKTKKPEDVYMAVNKDGEIISVRTDYESTYAGFEGTLGRIFIRKK</sequence>
<dbReference type="RefSeq" id="WP_012787954.1">
    <property type="nucleotide sequence ID" value="NC_013132.1"/>
</dbReference>
<keyword evidence="1" id="KW-0732">Signal</keyword>
<proteinExistence type="predicted"/>
<feature type="signal peptide" evidence="1">
    <location>
        <begin position="1"/>
        <end position="26"/>
    </location>
</feature>
<protein>
    <recommendedName>
        <fullName evidence="4">DUF4251 domain-containing protein</fullName>
    </recommendedName>
</protein>
<dbReference type="KEGG" id="cpi:Cpin_0279"/>